<evidence type="ECO:0000259" key="12">
    <source>
        <dbReference type="SMART" id="SM00397"/>
    </source>
</evidence>
<protein>
    <submittedName>
        <fullName evidence="13">Putative vesicle transport v-snare protein vti1</fullName>
    </submittedName>
</protein>
<evidence type="ECO:0000256" key="5">
    <source>
        <dbReference type="ARBA" id="ARBA00022927"/>
    </source>
</evidence>
<dbReference type="PANTHER" id="PTHR21230">
    <property type="entry name" value="VESICLE TRANSPORT V-SNARE PROTEIN VTI1-RELATED"/>
    <property type="match status" value="1"/>
</dbReference>
<dbReference type="GO" id="GO:0005789">
    <property type="term" value="C:endoplasmic reticulum membrane"/>
    <property type="evidence" value="ECO:0007669"/>
    <property type="project" value="TreeGrafter"/>
</dbReference>
<dbReference type="Pfam" id="PF12352">
    <property type="entry name" value="V-SNARE_C"/>
    <property type="match status" value="1"/>
</dbReference>
<dbReference type="CDD" id="cd15862">
    <property type="entry name" value="SNARE_Vti1"/>
    <property type="match status" value="1"/>
</dbReference>
<comment type="subcellular location">
    <subcellularLocation>
        <location evidence="1">Membrane</location>
        <topology evidence="1">Single-pass type IV membrane protein</topology>
    </subcellularLocation>
</comment>
<dbReference type="AlphaFoldDB" id="A0A0W0G6B8"/>
<organism evidence="13 14">
    <name type="scientific">Moniliophthora roreri</name>
    <name type="common">Frosty pod rot fungus</name>
    <name type="synonym">Monilia roreri</name>
    <dbReference type="NCBI Taxonomy" id="221103"/>
    <lineage>
        <taxon>Eukaryota</taxon>
        <taxon>Fungi</taxon>
        <taxon>Dikarya</taxon>
        <taxon>Basidiomycota</taxon>
        <taxon>Agaricomycotina</taxon>
        <taxon>Agaricomycetes</taxon>
        <taxon>Agaricomycetidae</taxon>
        <taxon>Agaricales</taxon>
        <taxon>Marasmiineae</taxon>
        <taxon>Marasmiaceae</taxon>
        <taxon>Moniliophthora</taxon>
    </lineage>
</organism>
<evidence type="ECO:0000256" key="10">
    <source>
        <dbReference type="SAM" id="MobiDB-lite"/>
    </source>
</evidence>
<dbReference type="Pfam" id="PF05008">
    <property type="entry name" value="V-SNARE"/>
    <property type="match status" value="1"/>
</dbReference>
<evidence type="ECO:0000256" key="11">
    <source>
        <dbReference type="SAM" id="Phobius"/>
    </source>
</evidence>
<gene>
    <name evidence="13" type="ORF">WG66_3290</name>
</gene>
<dbReference type="GO" id="GO:0000149">
    <property type="term" value="F:SNARE binding"/>
    <property type="evidence" value="ECO:0007669"/>
    <property type="project" value="TreeGrafter"/>
</dbReference>
<dbReference type="GO" id="GO:0005794">
    <property type="term" value="C:Golgi apparatus"/>
    <property type="evidence" value="ECO:0007669"/>
    <property type="project" value="TreeGrafter"/>
</dbReference>
<dbReference type="GO" id="GO:0006886">
    <property type="term" value="P:intracellular protein transport"/>
    <property type="evidence" value="ECO:0007669"/>
    <property type="project" value="InterPro"/>
</dbReference>
<comment type="caution">
    <text evidence="13">The sequence shown here is derived from an EMBL/GenBank/DDBJ whole genome shotgun (WGS) entry which is preliminary data.</text>
</comment>
<evidence type="ECO:0000313" key="14">
    <source>
        <dbReference type="Proteomes" id="UP000054988"/>
    </source>
</evidence>
<dbReference type="GO" id="GO:0012507">
    <property type="term" value="C:ER to Golgi transport vesicle membrane"/>
    <property type="evidence" value="ECO:0007669"/>
    <property type="project" value="TreeGrafter"/>
</dbReference>
<keyword evidence="6 11" id="KW-1133">Transmembrane helix</keyword>
<dbReference type="GO" id="GO:0005829">
    <property type="term" value="C:cytosol"/>
    <property type="evidence" value="ECO:0007669"/>
    <property type="project" value="GOC"/>
</dbReference>
<dbReference type="SUPFAM" id="SSF47661">
    <property type="entry name" value="t-snare proteins"/>
    <property type="match status" value="1"/>
</dbReference>
<dbReference type="FunFam" id="1.20.5.110:FF:000002">
    <property type="entry name" value="Vesicle transport through interaction with t-SNAREsB"/>
    <property type="match status" value="1"/>
</dbReference>
<dbReference type="GO" id="GO:0031902">
    <property type="term" value="C:late endosome membrane"/>
    <property type="evidence" value="ECO:0007669"/>
    <property type="project" value="TreeGrafter"/>
</dbReference>
<dbReference type="Gene3D" id="1.20.58.400">
    <property type="entry name" value="t-snare proteins"/>
    <property type="match status" value="1"/>
</dbReference>
<dbReference type="GO" id="GO:0016236">
    <property type="term" value="P:macroautophagy"/>
    <property type="evidence" value="ECO:0007669"/>
    <property type="project" value="TreeGrafter"/>
</dbReference>
<dbReference type="Proteomes" id="UP000054988">
    <property type="component" value="Unassembled WGS sequence"/>
</dbReference>
<dbReference type="SMART" id="SM00397">
    <property type="entry name" value="t_SNARE"/>
    <property type="match status" value="1"/>
</dbReference>
<evidence type="ECO:0000256" key="2">
    <source>
        <dbReference type="ARBA" id="ARBA00006108"/>
    </source>
</evidence>
<evidence type="ECO:0000256" key="7">
    <source>
        <dbReference type="ARBA" id="ARBA00023054"/>
    </source>
</evidence>
<keyword evidence="7 9" id="KW-0175">Coiled coil</keyword>
<keyword evidence="5" id="KW-0653">Protein transport</keyword>
<evidence type="ECO:0000313" key="13">
    <source>
        <dbReference type="EMBL" id="KTB44135.1"/>
    </source>
</evidence>
<keyword evidence="4 11" id="KW-0812">Transmembrane</keyword>
<dbReference type="eggNOG" id="KOG1666">
    <property type="taxonomic scope" value="Eukaryota"/>
</dbReference>
<feature type="domain" description="T-SNARE coiled-coil homology" evidence="12">
    <location>
        <begin position="131"/>
        <end position="198"/>
    </location>
</feature>
<dbReference type="InterPro" id="IPR038407">
    <property type="entry name" value="v-SNARE_N_sf"/>
</dbReference>
<feature type="compositionally biased region" description="Basic and acidic residues" evidence="10">
    <location>
        <begin position="116"/>
        <end position="132"/>
    </location>
</feature>
<reference evidence="13 14" key="1">
    <citation type="submission" date="2015-12" db="EMBL/GenBank/DDBJ databases">
        <title>Draft genome sequence of Moniliophthora roreri, the causal agent of frosty pod rot of cacao.</title>
        <authorList>
            <person name="Aime M.C."/>
            <person name="Diaz-Valderrama J.R."/>
            <person name="Kijpornyongpan T."/>
            <person name="Phillips-Mora W."/>
        </authorList>
    </citation>
    <scope>NUCLEOTIDE SEQUENCE [LARGE SCALE GENOMIC DNA]</scope>
    <source>
        <strain evidence="13 14">MCA 2952</strain>
    </source>
</reference>
<dbReference type="GO" id="GO:0031201">
    <property type="term" value="C:SNARE complex"/>
    <property type="evidence" value="ECO:0007669"/>
    <property type="project" value="TreeGrafter"/>
</dbReference>
<name>A0A0W0G6B8_MONRR</name>
<feature type="transmembrane region" description="Helical" evidence="11">
    <location>
        <begin position="207"/>
        <end position="226"/>
    </location>
</feature>
<keyword evidence="3" id="KW-0813">Transport</keyword>
<keyword evidence="8 11" id="KW-0472">Membrane</keyword>
<proteinExistence type="inferred from homology"/>
<dbReference type="SUPFAM" id="SSF58038">
    <property type="entry name" value="SNARE fusion complex"/>
    <property type="match status" value="1"/>
</dbReference>
<evidence type="ECO:0000256" key="4">
    <source>
        <dbReference type="ARBA" id="ARBA00022692"/>
    </source>
</evidence>
<dbReference type="EMBL" id="LATX01000993">
    <property type="protein sequence ID" value="KTB44135.1"/>
    <property type="molecule type" value="Genomic_DNA"/>
</dbReference>
<comment type="similarity">
    <text evidence="2">Belongs to the VTI1 family.</text>
</comment>
<sequence length="231" mass="26622">MDSTPTTLFDAYYQDYEHIIESVRNKLEKQVQEQQGEQRKATLRKVEIELDEADDIISQLEVEVQGIPVSIRPQYAARLKQAKIDLNRLKRLAKDTHAKASRGDLLGGNGRFGASRSDDPYRDDDQNERTRLLEGNQRLSDGQRRLGDATRIALETETLGADILRDLGQQRETIQNSRDMLRTTDTSLDRASSTIKKMIREMYKQRFMLSFLALILVVVVVVILYFKLIRH</sequence>
<dbReference type="InterPro" id="IPR010989">
    <property type="entry name" value="SNARE"/>
</dbReference>
<evidence type="ECO:0000256" key="3">
    <source>
        <dbReference type="ARBA" id="ARBA00022448"/>
    </source>
</evidence>
<dbReference type="InterPro" id="IPR000727">
    <property type="entry name" value="T_SNARE_dom"/>
</dbReference>
<dbReference type="GO" id="GO:0006891">
    <property type="term" value="P:intra-Golgi vesicle-mediated transport"/>
    <property type="evidence" value="ECO:0007669"/>
    <property type="project" value="TreeGrafter"/>
</dbReference>
<dbReference type="Gene3D" id="1.20.5.110">
    <property type="match status" value="1"/>
</dbReference>
<dbReference type="GO" id="GO:0042147">
    <property type="term" value="P:retrograde transport, endosome to Golgi"/>
    <property type="evidence" value="ECO:0007669"/>
    <property type="project" value="TreeGrafter"/>
</dbReference>
<dbReference type="GO" id="GO:0048280">
    <property type="term" value="P:vesicle fusion with Golgi apparatus"/>
    <property type="evidence" value="ECO:0007669"/>
    <property type="project" value="TreeGrafter"/>
</dbReference>
<evidence type="ECO:0000256" key="9">
    <source>
        <dbReference type="SAM" id="Coils"/>
    </source>
</evidence>
<feature type="region of interest" description="Disordered" evidence="10">
    <location>
        <begin position="100"/>
        <end position="137"/>
    </location>
</feature>
<dbReference type="PANTHER" id="PTHR21230:SF26">
    <property type="entry name" value="VESICLE TRANSPORT THROUGH INTERACTION WITH T-SNARES HOMOLOG 1A"/>
    <property type="match status" value="1"/>
</dbReference>
<accession>A0A0W0G6B8</accession>
<evidence type="ECO:0000256" key="6">
    <source>
        <dbReference type="ARBA" id="ARBA00022989"/>
    </source>
</evidence>
<evidence type="ECO:0000256" key="1">
    <source>
        <dbReference type="ARBA" id="ARBA00004211"/>
    </source>
</evidence>
<dbReference type="GO" id="GO:0006896">
    <property type="term" value="P:Golgi to vacuole transport"/>
    <property type="evidence" value="ECO:0007669"/>
    <property type="project" value="TreeGrafter"/>
</dbReference>
<feature type="coiled-coil region" evidence="9">
    <location>
        <begin position="13"/>
        <end position="99"/>
    </location>
</feature>
<evidence type="ECO:0000256" key="8">
    <source>
        <dbReference type="ARBA" id="ARBA00023136"/>
    </source>
</evidence>
<dbReference type="InterPro" id="IPR007705">
    <property type="entry name" value="Vesicle_trsprt_v-SNARE_N"/>
</dbReference>
<dbReference type="GO" id="GO:0005484">
    <property type="term" value="F:SNAP receptor activity"/>
    <property type="evidence" value="ECO:0007669"/>
    <property type="project" value="TreeGrafter"/>
</dbReference>